<name>A0AA41UKM7_9BACT</name>
<dbReference type="Pfam" id="PF18741">
    <property type="entry name" value="MTES_1575"/>
    <property type="match status" value="1"/>
</dbReference>
<dbReference type="Pfam" id="PF13195">
    <property type="entry name" value="DUF4011"/>
    <property type="match status" value="1"/>
</dbReference>
<evidence type="ECO:0000259" key="4">
    <source>
        <dbReference type="Pfam" id="PF13087"/>
    </source>
</evidence>
<feature type="domain" description="DNA2/NAM7 helicase-like C-terminal" evidence="4">
    <location>
        <begin position="1337"/>
        <end position="1533"/>
    </location>
</feature>
<organism evidence="6 7">
    <name type="scientific">Desulfatitalea alkaliphila</name>
    <dbReference type="NCBI Taxonomy" id="2929485"/>
    <lineage>
        <taxon>Bacteria</taxon>
        <taxon>Pseudomonadati</taxon>
        <taxon>Thermodesulfobacteriota</taxon>
        <taxon>Desulfobacteria</taxon>
        <taxon>Desulfobacterales</taxon>
        <taxon>Desulfosarcinaceae</taxon>
        <taxon>Desulfatitalea</taxon>
    </lineage>
</organism>
<evidence type="ECO:0000256" key="1">
    <source>
        <dbReference type="SAM" id="MobiDB-lite"/>
    </source>
</evidence>
<dbReference type="Pfam" id="PF13086">
    <property type="entry name" value="AAA_11"/>
    <property type="match status" value="1"/>
</dbReference>
<dbReference type="InterPro" id="IPR047187">
    <property type="entry name" value="SF1_C_Upf1"/>
</dbReference>
<dbReference type="InterPro" id="IPR027417">
    <property type="entry name" value="P-loop_NTPase"/>
</dbReference>
<feature type="domain" description="DUF3320" evidence="2">
    <location>
        <begin position="1761"/>
        <end position="1808"/>
    </location>
</feature>
<dbReference type="EMBL" id="JALJRB010000026">
    <property type="protein sequence ID" value="MCJ8502469.1"/>
    <property type="molecule type" value="Genomic_DNA"/>
</dbReference>
<dbReference type="InterPro" id="IPR041677">
    <property type="entry name" value="DNA2/NAM7_AAA_11"/>
</dbReference>
<accession>A0AA41UKM7</accession>
<keyword evidence="7" id="KW-1185">Reference proteome</keyword>
<dbReference type="FunFam" id="3.40.50.300:FF:002063">
    <property type="entry name" value="DNA helicase related protein"/>
    <property type="match status" value="1"/>
</dbReference>
<dbReference type="InterPro" id="IPR011335">
    <property type="entry name" value="Restrct_endonuc-II-like"/>
</dbReference>
<proteinExistence type="predicted"/>
<reference evidence="6" key="1">
    <citation type="submission" date="2022-04" db="EMBL/GenBank/DDBJ databases">
        <title>Desulfatitalea alkaliphila sp. nov., a novel anaerobic sulfate-reducing bacterium isolated from terrestrial mud volcano, Taman Peninsula, Russia.</title>
        <authorList>
            <person name="Khomyakova M.A."/>
            <person name="Merkel A.Y."/>
            <person name="Slobodkin A.I."/>
        </authorList>
    </citation>
    <scope>NUCLEOTIDE SEQUENCE</scope>
    <source>
        <strain evidence="6">M08but</strain>
    </source>
</reference>
<dbReference type="Pfam" id="PF13087">
    <property type="entry name" value="AAA_12"/>
    <property type="match status" value="1"/>
</dbReference>
<dbReference type="InterPro" id="IPR025103">
    <property type="entry name" value="DUF4011"/>
</dbReference>
<protein>
    <submittedName>
        <fullName evidence="6">DUF3320 domain-containing protein</fullName>
    </submittedName>
</protein>
<evidence type="ECO:0000259" key="2">
    <source>
        <dbReference type="Pfam" id="PF11784"/>
    </source>
</evidence>
<evidence type="ECO:0000259" key="5">
    <source>
        <dbReference type="Pfam" id="PF18741"/>
    </source>
</evidence>
<dbReference type="PANTHER" id="PTHR10887">
    <property type="entry name" value="DNA2/NAM7 HELICASE FAMILY"/>
    <property type="match status" value="1"/>
</dbReference>
<dbReference type="FunFam" id="3.40.960.10:FF:000002">
    <property type="entry name" value="DNA helicase related protein"/>
    <property type="match status" value="1"/>
</dbReference>
<evidence type="ECO:0000313" key="7">
    <source>
        <dbReference type="Proteomes" id="UP001165427"/>
    </source>
</evidence>
<feature type="domain" description="Restriction endonuclease type II-like" evidence="5">
    <location>
        <begin position="1583"/>
        <end position="1680"/>
    </location>
</feature>
<dbReference type="Gene3D" id="3.40.960.10">
    <property type="entry name" value="VSR Endonuclease"/>
    <property type="match status" value="1"/>
</dbReference>
<evidence type="ECO:0000313" key="6">
    <source>
        <dbReference type="EMBL" id="MCJ8502469.1"/>
    </source>
</evidence>
<dbReference type="RefSeq" id="WP_246913283.1">
    <property type="nucleotide sequence ID" value="NZ_JALJRB010000026.1"/>
</dbReference>
<dbReference type="InterPro" id="IPR021754">
    <property type="entry name" value="DUF3320"/>
</dbReference>
<evidence type="ECO:0000259" key="3">
    <source>
        <dbReference type="Pfam" id="PF13086"/>
    </source>
</evidence>
<dbReference type="SUPFAM" id="SSF52540">
    <property type="entry name" value="P-loop containing nucleoside triphosphate hydrolases"/>
    <property type="match status" value="1"/>
</dbReference>
<dbReference type="Gene3D" id="3.40.50.300">
    <property type="entry name" value="P-loop containing nucleotide triphosphate hydrolases"/>
    <property type="match status" value="3"/>
</dbReference>
<dbReference type="Pfam" id="PF11784">
    <property type="entry name" value="DUF3320"/>
    <property type="match status" value="1"/>
</dbReference>
<sequence>MESIAPSTTYTFSAPALTLQRGALRKQAEREEGHFWIEAVADGLEPTRQQLPLSVLAYNEWYGVCSQPELIAAHVLPNDSAVERILAEASKLLLEKTQDGSLSGYQSGGPRRAYSQAAAIYFAAARHKIGYINPPASFEKTGQKVRTPAHILTRKLGSCLDTTTLLASCFEQAGLRPVIVFVEGHAFPGVWLVDKSFDDTVTHHASILLNRIGLNEFIVVESTGIAKTPPFAFKMALEQARNQLQSGPSFHFAVDIRAARRLGIRPLSLAGEDAGTADEDIGLDGNDMSPFEDLTVPQGVDEAGTMAPTRPAGDRESTADRLAKWKSNLLDLSLRNRLLNFKDSKKSIPLLCPDIAGLEDALAANEGFRVRPKPKVWDESDPRDATLHREQTGADALADYLREEMSQRRLHADITERELAGRLTQVERAARLGLEEGGANTLFLALGFLVWTEDKTSDIERRAPILLIPMGIERKSIREGFRIQRIDEESRINITLLQKLKIDLGITVDGLDPLPEDASGLDVPKILRTIRQAIKREPRWKVEESASLTILTFSRFLMWLDLEANSEELKKNAVVQHLLESPNEQFDPGATFPILETLDDDYPPSGTFCPLHADSSQLRAIHAAAEGRTFVLQGPPGTGKSQTITNLIAHCLTIGKRVLFVAQKRAALDVVYKRLSEIELGPFCMELHSNKTTKESFRAQLREALGVAGAVAGGQWEARTSRLAEQRKALNEYARDLHEPRAFGKSAYWIISRLIGLSGEPKVTLDLGDPDGRTHEEFERMRAIVREMAEAARVSGSPAGHPLDAVRMYAWSYGIEDEAEKAIQAAEEAHRGLKASALLTLPDLGLGVDEASFSDLQLASGLTALLETAPAGVTRALLSEPDWQRIKSELTEWIELGRTCSKKRSILLESNTEGIFALDLPALIETLRTRKDAWFWKKWHMGGLVRKAVLPVRKDGKKPKDLTALEKELARALTVVEESAKLEAHGEVLLRLFGDFWQHFESRWDEMRQIVEWSDKCRAVIDRAPGTGLEAQPGTRGAWLRLATEGRALFAADAPAAQRARAFREAFQGFGDRRKRLESLLQLNAQAAWGGEADGSMFENTGTTLRHLAANLPRLREWIVYQASRAQVAELRLAELAEALERGDIGVHQLKSTFEHSFADWWARTVLKSIPSLAGFIGERHDLKIREFRGLETQIADLTRKETFARIAGRMPRAAAAGQRTPASSEAGLLQRFAQGGRKTIRRIFRECPNALARCKPCVLMSPLSVAQFIGADFPKFDIVVFDEASQMPTYDAIGAIARGNQLLVVGDSRQLPPTSFFERQKGDEEYSEDDLPEELESILEEAEAAGIKPLRLDWHYRSRHESLIAFSNRQYYDNRLHTFPAALAEHPGLGVRWREVPDGVYDYGRSRTNRKEAEAVVAEIVRRLRDPEEQNNSLGVVTFSQAQQGLVEDLLDAARGEYPEIEPYFTTVSEPVFVKNLETVQGDERDVILFSICYGPDPAGITRMNFGPLNNKGGERRLNVAITRARRQLLVFSRLAPEQIDLSRTQAVGVRHLRAFLDYVKRGPVAFAEEVRQTTGEVESGFEQSVLDELTQRGWRVDAQVGCSGYRIDLAVRDPDAPGRYLLGVECDGANYHSAKSARDRDRLRQTVLEGLGWRLHRIWSTDWWLQRPKEIAKLEEAIRVSKQKFDAANDVDLSPPANIPPNSAPTGTPGKQDTNLQFARGAAAVAPHPTGPIRDGTELPGQLIYRRYKPPGTKTFQGELHDPKNARQVRALVKSIVDTEAPLLFDSLCSEVASLWGLKRTGNRIRTAVKDAVKQNGLPVRRSGKRAFIWTKDLSESPYKNFRIPGEMEPRARTAGEICPEEIANAASQILKMHISMNQDDLARETANLFGITRLGVNVSAFFEEGIELMKKNGRCRVDGEKLVKA</sequence>
<feature type="domain" description="DNA2/NAM7 helicase helicase" evidence="3">
    <location>
        <begin position="613"/>
        <end position="695"/>
    </location>
</feature>
<dbReference type="InterPro" id="IPR041679">
    <property type="entry name" value="DNA2/NAM7-like_C"/>
</dbReference>
<dbReference type="Proteomes" id="UP001165427">
    <property type="component" value="Unassembled WGS sequence"/>
</dbReference>
<dbReference type="SUPFAM" id="SSF52980">
    <property type="entry name" value="Restriction endonuclease-like"/>
    <property type="match status" value="1"/>
</dbReference>
<feature type="region of interest" description="Disordered" evidence="1">
    <location>
        <begin position="1691"/>
        <end position="1716"/>
    </location>
</feature>
<dbReference type="PANTHER" id="PTHR10887:SF495">
    <property type="entry name" value="HELICASE SENATAXIN ISOFORM X1-RELATED"/>
    <property type="match status" value="1"/>
</dbReference>
<dbReference type="InterPro" id="IPR049468">
    <property type="entry name" value="Restrct_endonuc-II-like_dom"/>
</dbReference>
<gene>
    <name evidence="6" type="ORF">MRX98_17965</name>
</gene>
<dbReference type="CDD" id="cd18808">
    <property type="entry name" value="SF1_C_Upf1"/>
    <property type="match status" value="1"/>
</dbReference>
<dbReference type="InterPro" id="IPR045055">
    <property type="entry name" value="DNA2/NAM7-like"/>
</dbReference>
<comment type="caution">
    <text evidence="6">The sequence shown here is derived from an EMBL/GenBank/DDBJ whole genome shotgun (WGS) entry which is preliminary data.</text>
</comment>
<dbReference type="GO" id="GO:0004386">
    <property type="term" value="F:helicase activity"/>
    <property type="evidence" value="ECO:0007669"/>
    <property type="project" value="InterPro"/>
</dbReference>